<dbReference type="Pfam" id="PF22924">
    <property type="entry name" value="ACOX_C_alpha1"/>
    <property type="match status" value="1"/>
</dbReference>
<comment type="cofactor">
    <cofactor evidence="1">
        <name>FAD</name>
        <dbReference type="ChEBI" id="CHEBI:57692"/>
    </cofactor>
</comment>
<evidence type="ECO:0000313" key="16">
    <source>
        <dbReference type="Proteomes" id="UP000283644"/>
    </source>
</evidence>
<reference evidence="15 16" key="1">
    <citation type="submission" date="2018-09" db="EMBL/GenBank/DDBJ databases">
        <title>Genome sequencing of Nocardioides immobilis CCTCC AB 2017083 for comparison to Nocardioides silvaticus.</title>
        <authorList>
            <person name="Li C."/>
            <person name="Wang G."/>
        </authorList>
    </citation>
    <scope>NUCLEOTIDE SEQUENCE [LARGE SCALE GENOMIC DNA]</scope>
    <source>
        <strain evidence="15 16">CCTCC AB 2017083</strain>
    </source>
</reference>
<evidence type="ECO:0000256" key="9">
    <source>
        <dbReference type="ARBA" id="ARBA00023098"/>
    </source>
</evidence>
<feature type="domain" description="Acyl-CoA oxidase C-alpha1" evidence="14">
    <location>
        <begin position="297"/>
        <end position="456"/>
    </location>
</feature>
<name>A0A417Y1Y1_9ACTN</name>
<dbReference type="RefSeq" id="WP_118925676.1">
    <property type="nucleotide sequence ID" value="NZ_QXGH01000016.1"/>
</dbReference>
<dbReference type="InterPro" id="IPR046373">
    <property type="entry name" value="Acyl-CoA_Oxase/DH_mid-dom_sf"/>
</dbReference>
<keyword evidence="8" id="KW-0560">Oxidoreductase</keyword>
<evidence type="ECO:0000256" key="4">
    <source>
        <dbReference type="ARBA" id="ARBA00012870"/>
    </source>
</evidence>
<dbReference type="GO" id="GO:0005504">
    <property type="term" value="F:fatty acid binding"/>
    <property type="evidence" value="ECO:0007669"/>
    <property type="project" value="TreeGrafter"/>
</dbReference>
<keyword evidence="16" id="KW-1185">Reference proteome</keyword>
<dbReference type="FunFam" id="1.20.140.10:FF:000007">
    <property type="entry name" value="Acyl-coenzyme A oxidase"/>
    <property type="match status" value="1"/>
</dbReference>
<dbReference type="GO" id="GO:0055088">
    <property type="term" value="P:lipid homeostasis"/>
    <property type="evidence" value="ECO:0007669"/>
    <property type="project" value="TreeGrafter"/>
</dbReference>
<keyword evidence="10" id="KW-0576">Peroxisome</keyword>
<organism evidence="15 16">
    <name type="scientific">Nocardioides immobilis</name>
    <dbReference type="NCBI Taxonomy" id="2049295"/>
    <lineage>
        <taxon>Bacteria</taxon>
        <taxon>Bacillati</taxon>
        <taxon>Actinomycetota</taxon>
        <taxon>Actinomycetes</taxon>
        <taxon>Propionibacteriales</taxon>
        <taxon>Nocardioidaceae</taxon>
        <taxon>Nocardioides</taxon>
    </lineage>
</organism>
<gene>
    <name evidence="15" type="ORF">D0Z08_13020</name>
</gene>
<keyword evidence="7" id="KW-0276">Fatty acid metabolism</keyword>
<dbReference type="FunFam" id="2.40.110.10:FF:000005">
    <property type="entry name" value="Acyl-coenzyme A oxidase"/>
    <property type="match status" value="1"/>
</dbReference>
<dbReference type="EMBL" id="QXGH01000016">
    <property type="protein sequence ID" value="RHW26680.1"/>
    <property type="molecule type" value="Genomic_DNA"/>
</dbReference>
<feature type="domain" description="Acyl-CoA dehydrogenase/oxidase N-terminal" evidence="13">
    <location>
        <begin position="56"/>
        <end position="149"/>
    </location>
</feature>
<evidence type="ECO:0000259" key="11">
    <source>
        <dbReference type="Pfam" id="PF01756"/>
    </source>
</evidence>
<dbReference type="PANTHER" id="PTHR10909">
    <property type="entry name" value="ELECTRON TRANSPORT OXIDOREDUCTASE"/>
    <property type="match status" value="1"/>
</dbReference>
<comment type="subcellular location">
    <subcellularLocation>
        <location evidence="2">Peroxisome</location>
    </subcellularLocation>
</comment>
<keyword evidence="5" id="KW-0285">Flavoprotein</keyword>
<dbReference type="InterPro" id="IPR037069">
    <property type="entry name" value="AcylCoA_DH/ox_N_sf"/>
</dbReference>
<accession>A0A417Y1Y1</accession>
<dbReference type="GO" id="GO:0071949">
    <property type="term" value="F:FAD binding"/>
    <property type="evidence" value="ECO:0007669"/>
    <property type="project" value="InterPro"/>
</dbReference>
<dbReference type="GO" id="GO:0033540">
    <property type="term" value="P:fatty acid beta-oxidation using acyl-CoA oxidase"/>
    <property type="evidence" value="ECO:0007669"/>
    <property type="project" value="TreeGrafter"/>
</dbReference>
<dbReference type="InterPro" id="IPR009100">
    <property type="entry name" value="AcylCoA_DH/oxidase_NM_dom_sf"/>
</dbReference>
<dbReference type="SUPFAM" id="SSF56645">
    <property type="entry name" value="Acyl-CoA dehydrogenase NM domain-like"/>
    <property type="match status" value="1"/>
</dbReference>
<dbReference type="InterPro" id="IPR006091">
    <property type="entry name" value="Acyl-CoA_Oxase/DH_mid-dom"/>
</dbReference>
<evidence type="ECO:0000259" key="13">
    <source>
        <dbReference type="Pfam" id="PF02771"/>
    </source>
</evidence>
<evidence type="ECO:0000256" key="8">
    <source>
        <dbReference type="ARBA" id="ARBA00023002"/>
    </source>
</evidence>
<keyword evidence="6" id="KW-0274">FAD</keyword>
<evidence type="ECO:0000256" key="1">
    <source>
        <dbReference type="ARBA" id="ARBA00001974"/>
    </source>
</evidence>
<dbReference type="FunFam" id="1.20.140.10:FF:000010">
    <property type="entry name" value="Acyl-coenzyme A oxidase"/>
    <property type="match status" value="1"/>
</dbReference>
<protein>
    <recommendedName>
        <fullName evidence="4">acyl-CoA oxidase</fullName>
        <ecNumber evidence="4">1.3.3.6</ecNumber>
    </recommendedName>
</protein>
<keyword evidence="9" id="KW-0443">Lipid metabolism</keyword>
<feature type="domain" description="Acyl-CoA oxidase C-terminal" evidence="11">
    <location>
        <begin position="518"/>
        <end position="653"/>
    </location>
</feature>
<evidence type="ECO:0000256" key="2">
    <source>
        <dbReference type="ARBA" id="ARBA00004275"/>
    </source>
</evidence>
<evidence type="ECO:0000256" key="3">
    <source>
        <dbReference type="ARBA" id="ARBA00006288"/>
    </source>
</evidence>
<evidence type="ECO:0000259" key="14">
    <source>
        <dbReference type="Pfam" id="PF22924"/>
    </source>
</evidence>
<dbReference type="InterPro" id="IPR002655">
    <property type="entry name" value="Acyl-CoA_oxidase_C"/>
</dbReference>
<dbReference type="Pfam" id="PF02771">
    <property type="entry name" value="Acyl-CoA_dh_N"/>
    <property type="match status" value="1"/>
</dbReference>
<dbReference type="InterPro" id="IPR055060">
    <property type="entry name" value="ACOX_C_alpha1"/>
</dbReference>
<feature type="domain" description="Acyl-CoA oxidase/dehydrogenase middle" evidence="12">
    <location>
        <begin position="153"/>
        <end position="261"/>
    </location>
</feature>
<dbReference type="Gene3D" id="1.10.540.10">
    <property type="entry name" value="Acyl-CoA dehydrogenase/oxidase, N-terminal domain"/>
    <property type="match status" value="1"/>
</dbReference>
<comment type="similarity">
    <text evidence="3">Belongs to the acyl-CoA oxidase family.</text>
</comment>
<evidence type="ECO:0000259" key="12">
    <source>
        <dbReference type="Pfam" id="PF02770"/>
    </source>
</evidence>
<dbReference type="SUPFAM" id="SSF47203">
    <property type="entry name" value="Acyl-CoA dehydrogenase C-terminal domain-like"/>
    <property type="match status" value="2"/>
</dbReference>
<dbReference type="InterPro" id="IPR036250">
    <property type="entry name" value="AcylCo_DH-like_C"/>
</dbReference>
<evidence type="ECO:0000256" key="5">
    <source>
        <dbReference type="ARBA" id="ARBA00022630"/>
    </source>
</evidence>
<dbReference type="InterPro" id="IPR013786">
    <property type="entry name" value="AcylCoA_DH/ox_N"/>
</dbReference>
<dbReference type="PANTHER" id="PTHR10909:SF382">
    <property type="entry name" value="ACYL-COENZYME A OXIDASE"/>
    <property type="match status" value="1"/>
</dbReference>
<dbReference type="OrthoDB" id="1144545at2"/>
<dbReference type="AlphaFoldDB" id="A0A417Y1Y1"/>
<dbReference type="Proteomes" id="UP000283644">
    <property type="component" value="Unassembled WGS sequence"/>
</dbReference>
<dbReference type="Pfam" id="PF01756">
    <property type="entry name" value="ACOX"/>
    <property type="match status" value="1"/>
</dbReference>
<dbReference type="EC" id="1.3.3.6" evidence="4"/>
<comment type="caution">
    <text evidence="15">The sequence shown here is derived from an EMBL/GenBank/DDBJ whole genome shotgun (WGS) entry which is preliminary data.</text>
</comment>
<evidence type="ECO:0000256" key="7">
    <source>
        <dbReference type="ARBA" id="ARBA00022832"/>
    </source>
</evidence>
<evidence type="ECO:0000256" key="6">
    <source>
        <dbReference type="ARBA" id="ARBA00022827"/>
    </source>
</evidence>
<dbReference type="Gene3D" id="2.40.110.10">
    <property type="entry name" value="Butyryl-CoA Dehydrogenase, subunit A, domain 2"/>
    <property type="match status" value="1"/>
</dbReference>
<proteinExistence type="inferred from homology"/>
<dbReference type="Pfam" id="PF02770">
    <property type="entry name" value="Acyl-CoA_dh_M"/>
    <property type="match status" value="1"/>
</dbReference>
<dbReference type="PIRSF" id="PIRSF000168">
    <property type="entry name" value="Acyl-CoA_oxidase"/>
    <property type="match status" value="1"/>
</dbReference>
<dbReference type="GO" id="GO:0003997">
    <property type="term" value="F:acyl-CoA oxidase activity"/>
    <property type="evidence" value="ECO:0007669"/>
    <property type="project" value="UniProtKB-EC"/>
</dbReference>
<dbReference type="Gene3D" id="1.20.140.10">
    <property type="entry name" value="Butyryl-CoA Dehydrogenase, subunit A, domain 3"/>
    <property type="match status" value="2"/>
</dbReference>
<sequence length="662" mass="72081">MASDVQQSPPVSDLEASPYGDLSVDLPALTALLDGRYAEIRGTVREGLVQYASVLDDADTMTRDEFRERVKEVVVELAATGQTGMGFPEEYGGGGDIGASVAAFETLGFGDLSVLVKVGVQFGLFGGAILQLGTKRHHDAYLAGLVKGEIMGCFAMTETGHGSNVQALGTTATYDPDTQEFVIQTETPSATKDYIGNAAKHAQLAAVFAQLIVGGEGHGVHALVVPIRDGGTVLPGVTITDDGPKMGLNGVDNGRIRFDGVRVPREALLDQFAQVTEDGRYVSEIDNANRRFFTMLGTLVQGRVCVGAAGLSAAKVALTIAVEYGLRRRQFEATEEDAEQLLLDYGMHQRRLLPLLARTYALHFGQQVLSSRLHDVFSGITTDEVSRRQLESRAAGTKALATWHATRTIQECREACGGAGYLSENRFAALKADTDVFTTFEGDNHVLLQLVAKGLLTDYASDFSDLDQFGMVRFVANLAVETVLERSRAHKLLEQLRDAFGGDKWDQDAGLLDPNYHRAMFEFREEHMIGGVARRLKRGIDAGMNPGEVFSRVQDHVVAAARAHVERLVLDAFLDAVAEQPDGDLKTVLNLVCDLHALSSIEADRAWFMEHGRLTTQRSKTISREVNDLCRRVRPVAGELVRAFGVPREMLRSEALLAWGEE</sequence>
<evidence type="ECO:0000256" key="10">
    <source>
        <dbReference type="ARBA" id="ARBA00023140"/>
    </source>
</evidence>
<evidence type="ECO:0000313" key="15">
    <source>
        <dbReference type="EMBL" id="RHW26680.1"/>
    </source>
</evidence>
<dbReference type="InterPro" id="IPR012258">
    <property type="entry name" value="Acyl-CoA_oxidase"/>
</dbReference>